<dbReference type="Pfam" id="PF14329">
    <property type="entry name" value="DUF4386"/>
    <property type="match status" value="1"/>
</dbReference>
<evidence type="ECO:0008006" key="3">
    <source>
        <dbReference type="Google" id="ProtNLM"/>
    </source>
</evidence>
<feature type="transmembrane region" description="Helical" evidence="1">
    <location>
        <begin position="139"/>
        <end position="160"/>
    </location>
</feature>
<keyword evidence="1" id="KW-0472">Membrane</keyword>
<dbReference type="InterPro" id="IPR025495">
    <property type="entry name" value="DUF4386"/>
</dbReference>
<name>A0A0F9K682_9ZZZZ</name>
<proteinExistence type="predicted"/>
<dbReference type="EMBL" id="LAZR01008610">
    <property type="protein sequence ID" value="KKM77664.1"/>
    <property type="molecule type" value="Genomic_DNA"/>
</dbReference>
<gene>
    <name evidence="2" type="ORF">LCGC14_1367770</name>
</gene>
<reference evidence="2" key="1">
    <citation type="journal article" date="2015" name="Nature">
        <title>Complex archaea that bridge the gap between prokaryotes and eukaryotes.</title>
        <authorList>
            <person name="Spang A."/>
            <person name="Saw J.H."/>
            <person name="Jorgensen S.L."/>
            <person name="Zaremba-Niedzwiedzka K."/>
            <person name="Martijn J."/>
            <person name="Lind A.E."/>
            <person name="van Eijk R."/>
            <person name="Schleper C."/>
            <person name="Guy L."/>
            <person name="Ettema T.J."/>
        </authorList>
    </citation>
    <scope>NUCLEOTIDE SEQUENCE</scope>
</reference>
<evidence type="ECO:0000313" key="2">
    <source>
        <dbReference type="EMBL" id="KKM77664.1"/>
    </source>
</evidence>
<accession>A0A0F9K682</accession>
<feature type="transmembrane region" description="Helical" evidence="1">
    <location>
        <begin position="199"/>
        <end position="220"/>
    </location>
</feature>
<feature type="transmembrane region" description="Helical" evidence="1">
    <location>
        <begin position="6"/>
        <end position="25"/>
    </location>
</feature>
<dbReference type="AlphaFoldDB" id="A0A0F9K682"/>
<protein>
    <recommendedName>
        <fullName evidence="3">DUF4386 domain-containing protein</fullName>
    </recommendedName>
</protein>
<sequence length="221" mass="24552">MKVEMFLSGFLFLFIIITNIASVRFGNKTFSDLDSDAKLQEINNDPKKFKISIVLILIEHISIISLAVTLFIAFSPYNIILGIVWALFRIGEGLIQIYNKKNYWGLLNIARQYSGTSGAEKNALIDSGRNILKTKNSSFTFAQILFSIGTLAYSILFATYGVVPAFIGWFGIVASILYGTGAGITLVKPDFKVLWKIGGLLIFLYEIVLGGWLLLSPFFVP</sequence>
<comment type="caution">
    <text evidence="2">The sequence shown here is derived from an EMBL/GenBank/DDBJ whole genome shotgun (WGS) entry which is preliminary data.</text>
</comment>
<feature type="transmembrane region" description="Helical" evidence="1">
    <location>
        <begin position="166"/>
        <end position="187"/>
    </location>
</feature>
<keyword evidence="1" id="KW-1133">Transmembrane helix</keyword>
<keyword evidence="1" id="KW-0812">Transmembrane</keyword>
<organism evidence="2">
    <name type="scientific">marine sediment metagenome</name>
    <dbReference type="NCBI Taxonomy" id="412755"/>
    <lineage>
        <taxon>unclassified sequences</taxon>
        <taxon>metagenomes</taxon>
        <taxon>ecological metagenomes</taxon>
    </lineage>
</organism>
<evidence type="ECO:0000256" key="1">
    <source>
        <dbReference type="SAM" id="Phobius"/>
    </source>
</evidence>